<keyword evidence="2" id="KW-0808">Transferase</keyword>
<dbReference type="KEGG" id="mea:Mex_1p2583"/>
<sequence length="133" mass="13877">MTEVTMTTKSAKDLVAAANRTVETLSAEEALKRLSQPDTVLVDVREGEEVAKSGKIAGAVHVPRGFLEFQADPASPTHKVELGRGKRLVLYCGSGNRSALAAKALQEMGLGPVAHVAGGFPALEKAGGPVERT</sequence>
<keyword evidence="3" id="KW-1185">Reference proteome</keyword>
<evidence type="ECO:0000259" key="1">
    <source>
        <dbReference type="PROSITE" id="PS50206"/>
    </source>
</evidence>
<dbReference type="PROSITE" id="PS50206">
    <property type="entry name" value="RHODANESE_3"/>
    <property type="match status" value="1"/>
</dbReference>
<dbReference type="Gene3D" id="3.40.250.10">
    <property type="entry name" value="Rhodanese-like domain"/>
    <property type="match status" value="1"/>
</dbReference>
<dbReference type="PANTHER" id="PTHR44086">
    <property type="entry name" value="THIOSULFATE SULFURTRANSFERASE RDL2, MITOCHONDRIAL-RELATED"/>
    <property type="match status" value="1"/>
</dbReference>
<dbReference type="Proteomes" id="UP000009081">
    <property type="component" value="Chromosome"/>
</dbReference>
<feature type="domain" description="Rhodanese" evidence="1">
    <location>
        <begin position="35"/>
        <end position="132"/>
    </location>
</feature>
<dbReference type="eggNOG" id="COG0607">
    <property type="taxonomic scope" value="Bacteria"/>
</dbReference>
<dbReference type="Pfam" id="PF00581">
    <property type="entry name" value="Rhodanese"/>
    <property type="match status" value="1"/>
</dbReference>
<evidence type="ECO:0000313" key="2">
    <source>
        <dbReference type="EMBL" id="ACS40359.1"/>
    </source>
</evidence>
<dbReference type="HOGENOM" id="CLU_089574_6_1_5"/>
<dbReference type="SUPFAM" id="SSF52821">
    <property type="entry name" value="Rhodanese/Cell cycle control phosphatase"/>
    <property type="match status" value="1"/>
</dbReference>
<organism evidence="2 3">
    <name type="scientific">Methylorubrum extorquens (strain ATCC 14718 / DSM 1338 / JCM 2805 / NCIMB 9133 / AM1)</name>
    <name type="common">Methylobacterium extorquens</name>
    <dbReference type="NCBI Taxonomy" id="272630"/>
    <lineage>
        <taxon>Bacteria</taxon>
        <taxon>Pseudomonadati</taxon>
        <taxon>Pseudomonadota</taxon>
        <taxon>Alphaproteobacteria</taxon>
        <taxon>Hyphomicrobiales</taxon>
        <taxon>Methylobacteriaceae</taxon>
        <taxon>Methylorubrum</taxon>
    </lineage>
</organism>
<dbReference type="InterPro" id="IPR001763">
    <property type="entry name" value="Rhodanese-like_dom"/>
</dbReference>
<reference evidence="2 3" key="1">
    <citation type="journal article" date="2009" name="PLoS ONE">
        <title>Methylobacterium genome sequences: a reference blueprint to investigate microbial metabolism of C1 compounds from natural and industrial sources.</title>
        <authorList>
            <person name="Vuilleumier S."/>
            <person name="Chistoserdova L."/>
            <person name="Lee M.-C."/>
            <person name="Bringel F."/>
            <person name="Lajus A."/>
            <person name="Zhou Y."/>
            <person name="Gourion B."/>
            <person name="Barbe V."/>
            <person name="Chang J."/>
            <person name="Cruveiller S."/>
            <person name="Dossat C."/>
            <person name="Gillett W."/>
            <person name="Gruffaz C."/>
            <person name="Haugen E."/>
            <person name="Hourcade E."/>
            <person name="Levy R."/>
            <person name="Mangenot S."/>
            <person name="Muller E."/>
            <person name="Nadalig T."/>
            <person name="Pagni M."/>
            <person name="Penny C."/>
            <person name="Peyraud R."/>
            <person name="Robinson D.G."/>
            <person name="Roche D."/>
            <person name="Rouy Z."/>
            <person name="Saenampechek C."/>
            <person name="Salvignol G."/>
            <person name="Vallenet D."/>
            <person name="Wu Z."/>
            <person name="Marx C.J."/>
            <person name="Vorholt J.A."/>
            <person name="Olson M.V."/>
            <person name="Kaul R."/>
            <person name="Weissenbach J."/>
            <person name="Medigue C."/>
            <person name="Lidstrom M.E."/>
        </authorList>
    </citation>
    <scope>NUCLEOTIDE SEQUENCE [LARGE SCALE GENOMIC DNA]</scope>
    <source>
        <strain evidence="3">ATCC 14718 / DSM 1338 / JCM 2805 / NCIMB 9133 / AM1</strain>
    </source>
</reference>
<protein>
    <submittedName>
        <fullName evidence="2">Rhodanese domain protein, putative sulfur transferase</fullName>
    </submittedName>
</protein>
<dbReference type="InterPro" id="IPR036873">
    <property type="entry name" value="Rhodanese-like_dom_sf"/>
</dbReference>
<evidence type="ECO:0000313" key="3">
    <source>
        <dbReference type="Proteomes" id="UP000009081"/>
    </source>
</evidence>
<dbReference type="EMBL" id="CP001510">
    <property type="protein sequence ID" value="ACS40359.1"/>
    <property type="molecule type" value="Genomic_DNA"/>
</dbReference>
<dbReference type="STRING" id="272630.MexAM1_META1p2583"/>
<dbReference type="SMART" id="SM00450">
    <property type="entry name" value="RHOD"/>
    <property type="match status" value="1"/>
</dbReference>
<gene>
    <name evidence="2" type="ordered locus">MexAM1_META1p2583</name>
</gene>
<proteinExistence type="predicted"/>
<dbReference type="PANTHER" id="PTHR44086:SF13">
    <property type="entry name" value="THIOSULFATE SULFURTRANSFERASE PSPE"/>
    <property type="match status" value="1"/>
</dbReference>
<dbReference type="GO" id="GO:0004792">
    <property type="term" value="F:thiosulfate-cyanide sulfurtransferase activity"/>
    <property type="evidence" value="ECO:0007669"/>
    <property type="project" value="TreeGrafter"/>
</dbReference>
<name>C5ASB8_METEA</name>
<dbReference type="AlphaFoldDB" id="C5ASB8"/>
<accession>C5ASB8</accession>